<gene>
    <name evidence="1" type="ORF">NDU88_007325</name>
</gene>
<reference evidence="1" key="1">
    <citation type="journal article" date="2022" name="bioRxiv">
        <title>Sequencing and chromosome-scale assembly of the giantPleurodeles waltlgenome.</title>
        <authorList>
            <person name="Brown T."/>
            <person name="Elewa A."/>
            <person name="Iarovenko S."/>
            <person name="Subramanian E."/>
            <person name="Araus A.J."/>
            <person name="Petzold A."/>
            <person name="Susuki M."/>
            <person name="Suzuki K.-i.T."/>
            <person name="Hayashi T."/>
            <person name="Toyoda A."/>
            <person name="Oliveira C."/>
            <person name="Osipova E."/>
            <person name="Leigh N.D."/>
            <person name="Simon A."/>
            <person name="Yun M.H."/>
        </authorList>
    </citation>
    <scope>NUCLEOTIDE SEQUENCE</scope>
    <source>
        <strain evidence="1">20211129_DDA</strain>
        <tissue evidence="1">Liver</tissue>
    </source>
</reference>
<dbReference type="EMBL" id="JANPWB010000011">
    <property type="protein sequence ID" value="KAJ1128953.1"/>
    <property type="molecule type" value="Genomic_DNA"/>
</dbReference>
<keyword evidence="2" id="KW-1185">Reference proteome</keyword>
<comment type="caution">
    <text evidence="1">The sequence shown here is derived from an EMBL/GenBank/DDBJ whole genome shotgun (WGS) entry which is preliminary data.</text>
</comment>
<dbReference type="Proteomes" id="UP001066276">
    <property type="component" value="Chromosome 7"/>
</dbReference>
<evidence type="ECO:0000313" key="2">
    <source>
        <dbReference type="Proteomes" id="UP001066276"/>
    </source>
</evidence>
<organism evidence="1 2">
    <name type="scientific">Pleurodeles waltl</name>
    <name type="common">Iberian ribbed newt</name>
    <dbReference type="NCBI Taxonomy" id="8319"/>
    <lineage>
        <taxon>Eukaryota</taxon>
        <taxon>Metazoa</taxon>
        <taxon>Chordata</taxon>
        <taxon>Craniata</taxon>
        <taxon>Vertebrata</taxon>
        <taxon>Euteleostomi</taxon>
        <taxon>Amphibia</taxon>
        <taxon>Batrachia</taxon>
        <taxon>Caudata</taxon>
        <taxon>Salamandroidea</taxon>
        <taxon>Salamandridae</taxon>
        <taxon>Pleurodelinae</taxon>
        <taxon>Pleurodeles</taxon>
    </lineage>
</organism>
<protein>
    <submittedName>
        <fullName evidence="1">Uncharacterized protein</fullName>
    </submittedName>
</protein>
<sequence>MHFQVNVKTEAVVKGTLSKSVAAYLQPNWGLPGSRVVEWNAMKAMIRGHCLGLTWWVCRQLRCELCAEEGELAELKKAYLTDPEIHGEELRMHRSTAGKWDRLAVYMLTQHR</sequence>
<evidence type="ECO:0000313" key="1">
    <source>
        <dbReference type="EMBL" id="KAJ1128953.1"/>
    </source>
</evidence>
<name>A0AAV7PT98_PLEWA</name>
<proteinExistence type="predicted"/>
<accession>A0AAV7PT98</accession>
<dbReference type="AlphaFoldDB" id="A0AAV7PT98"/>